<accession>A0ABD0J8H4</accession>
<organism evidence="1 2">
    <name type="scientific">Batillaria attramentaria</name>
    <dbReference type="NCBI Taxonomy" id="370345"/>
    <lineage>
        <taxon>Eukaryota</taxon>
        <taxon>Metazoa</taxon>
        <taxon>Spiralia</taxon>
        <taxon>Lophotrochozoa</taxon>
        <taxon>Mollusca</taxon>
        <taxon>Gastropoda</taxon>
        <taxon>Caenogastropoda</taxon>
        <taxon>Sorbeoconcha</taxon>
        <taxon>Cerithioidea</taxon>
        <taxon>Batillariidae</taxon>
        <taxon>Batillaria</taxon>
    </lineage>
</organism>
<sequence length="101" mass="10930">TNQRQQTGGSHKCHVPIWSNKLHLRCKLSIKLSMAFETVANDYRRKQGEHSFGLKGGGEGEGKPRMQTNANKVKAIVLKLICSGPGDGKKGAQTNLTADGN</sequence>
<feature type="non-terminal residue" evidence="1">
    <location>
        <position position="1"/>
    </location>
</feature>
<name>A0ABD0J8H4_9CAEN</name>
<keyword evidence="2" id="KW-1185">Reference proteome</keyword>
<dbReference type="EMBL" id="JACVVK020000585">
    <property type="protein sequence ID" value="KAK7464571.1"/>
    <property type="molecule type" value="Genomic_DNA"/>
</dbReference>
<dbReference type="Proteomes" id="UP001519460">
    <property type="component" value="Unassembled WGS sequence"/>
</dbReference>
<evidence type="ECO:0000313" key="1">
    <source>
        <dbReference type="EMBL" id="KAK7464571.1"/>
    </source>
</evidence>
<proteinExistence type="predicted"/>
<comment type="caution">
    <text evidence="1">The sequence shown here is derived from an EMBL/GenBank/DDBJ whole genome shotgun (WGS) entry which is preliminary data.</text>
</comment>
<reference evidence="1 2" key="1">
    <citation type="journal article" date="2023" name="Sci. Data">
        <title>Genome assembly of the Korean intertidal mud-creeper Batillaria attramentaria.</title>
        <authorList>
            <person name="Patra A.K."/>
            <person name="Ho P.T."/>
            <person name="Jun S."/>
            <person name="Lee S.J."/>
            <person name="Kim Y."/>
            <person name="Won Y.J."/>
        </authorList>
    </citation>
    <scope>NUCLEOTIDE SEQUENCE [LARGE SCALE GENOMIC DNA]</scope>
    <source>
        <strain evidence="1">Wonlab-2016</strain>
    </source>
</reference>
<protein>
    <submittedName>
        <fullName evidence="1">Uncharacterized protein</fullName>
    </submittedName>
</protein>
<evidence type="ECO:0000313" key="2">
    <source>
        <dbReference type="Proteomes" id="UP001519460"/>
    </source>
</evidence>
<dbReference type="AlphaFoldDB" id="A0ABD0J8H4"/>
<gene>
    <name evidence="1" type="ORF">BaRGS_00037881</name>
</gene>